<organism evidence="4 5">
    <name type="scientific">Lactococcus lactis</name>
    <dbReference type="NCBI Taxonomy" id="1358"/>
    <lineage>
        <taxon>Bacteria</taxon>
        <taxon>Bacillati</taxon>
        <taxon>Bacillota</taxon>
        <taxon>Bacilli</taxon>
        <taxon>Lactobacillales</taxon>
        <taxon>Streptococcaceae</taxon>
        <taxon>Lactococcus</taxon>
    </lineage>
</organism>
<dbReference type="SUPFAM" id="SSF82057">
    <property type="entry name" value="Prokaryotic SH3-related domain"/>
    <property type="match status" value="1"/>
</dbReference>
<dbReference type="InterPro" id="IPR025987">
    <property type="entry name" value="GW_dom"/>
</dbReference>
<evidence type="ECO:0000256" key="2">
    <source>
        <dbReference type="SAM" id="SignalP"/>
    </source>
</evidence>
<feature type="chain" id="PRO_5042924140" description="GW domain-containing protein" evidence="2">
    <location>
        <begin position="25"/>
        <end position="499"/>
    </location>
</feature>
<evidence type="ECO:0000313" key="5">
    <source>
        <dbReference type="Proteomes" id="UP000225275"/>
    </source>
</evidence>
<dbReference type="Pfam" id="PF13457">
    <property type="entry name" value="GW"/>
    <property type="match status" value="1"/>
</dbReference>
<proteinExistence type="predicted"/>
<evidence type="ECO:0000256" key="1">
    <source>
        <dbReference type="ARBA" id="ARBA00022729"/>
    </source>
</evidence>
<reference evidence="4" key="1">
    <citation type="submission" date="2017-01" db="EMBL/GenBank/DDBJ databases">
        <authorList>
            <person name="Lo R."/>
        </authorList>
    </citation>
    <scope>NUCLEOTIDE SEQUENCE</scope>
    <source>
        <strain evidence="4">537</strain>
    </source>
</reference>
<dbReference type="Pfam" id="PF13688">
    <property type="entry name" value="Reprolysin_5"/>
    <property type="match status" value="1"/>
</dbReference>
<dbReference type="GO" id="GO:0008237">
    <property type="term" value="F:metallopeptidase activity"/>
    <property type="evidence" value="ECO:0007669"/>
    <property type="project" value="InterPro"/>
</dbReference>
<evidence type="ECO:0000313" key="4">
    <source>
        <dbReference type="EMBL" id="PFG90042.1"/>
    </source>
</evidence>
<comment type="caution">
    <text evidence="4">The sequence shown here is derived from an EMBL/GenBank/DDBJ whole genome shotgun (WGS) entry which is preliminary data.</text>
</comment>
<dbReference type="InterPro" id="IPR024079">
    <property type="entry name" value="MetalloPept_cat_dom_sf"/>
</dbReference>
<dbReference type="Gene3D" id="3.40.390.10">
    <property type="entry name" value="Collagenase (Catalytic Domain)"/>
    <property type="match status" value="1"/>
</dbReference>
<gene>
    <name evidence="4" type="ORF">BW154_00205</name>
</gene>
<dbReference type="SMART" id="SM00728">
    <property type="entry name" value="ChW"/>
    <property type="match status" value="3"/>
</dbReference>
<keyword evidence="1 2" id="KW-0732">Signal</keyword>
<dbReference type="InterPro" id="IPR006637">
    <property type="entry name" value="ChW"/>
</dbReference>
<dbReference type="Gene3D" id="2.30.30.170">
    <property type="match status" value="1"/>
</dbReference>
<dbReference type="EMBL" id="MTJS01000001">
    <property type="protein sequence ID" value="PFG90042.1"/>
    <property type="molecule type" value="Genomic_DNA"/>
</dbReference>
<dbReference type="Pfam" id="PF07538">
    <property type="entry name" value="ChW"/>
    <property type="match status" value="2"/>
</dbReference>
<protein>
    <recommendedName>
        <fullName evidence="3">GW domain-containing protein</fullName>
    </recommendedName>
</protein>
<dbReference type="AlphaFoldDB" id="A0AAP8E398"/>
<feature type="signal peptide" evidence="2">
    <location>
        <begin position="1"/>
        <end position="24"/>
    </location>
</feature>
<dbReference type="Proteomes" id="UP000225275">
    <property type="component" value="Unassembled WGS sequence"/>
</dbReference>
<dbReference type="SUPFAM" id="SSF55486">
    <property type="entry name" value="Metalloproteases ('zincins'), catalytic domain"/>
    <property type="match status" value="1"/>
</dbReference>
<evidence type="ECO:0000259" key="3">
    <source>
        <dbReference type="Pfam" id="PF13457"/>
    </source>
</evidence>
<sequence length="499" mass="54739">MKKNKLFFLLAFLVLLVSGIKAKAETLTGQAHMQNSGWQTSQTVNENQILNLGIVDTTLRVEAMKISVTGPVSGGISYQAQSQSLGWQPAVSDGQIAGTVGKSLRMETIKVSLTGDLATSYDIYYRTQVENYGWLGWTKDGNPSGTVSKSLRLQALQLVLVKKGSTLPITVDTSKNPCISPDDPLQTYRMISSTNVYNSGTDARNYQYFAIKESNRSDGLYSAPYATDNTADIANQKAKNYDKTVVYADKAVVLSNGSNFTHINLNGSWYWVDSDALSWEQVLPYASHPILTYNSYNSNGQIVYYSNSKFSTQLDEAANYWNQVLGTTVFVKTTNSLATNMTLKVSDVTNGTTGDSSYLMGAYGNYGLMFVNLSFIGKDQGNFNYTSSSVIKNIFIHELGHTLGLDHTGDSNSDSNSNLLPGSVGWSWSDKSDIMWATNISGDSSSQTVLTAQDIAAAKLVRNLKMFYSTANPLNYEKIISKDVTNSSSNQFEVLYPRK</sequence>
<reference evidence="4" key="2">
    <citation type="journal article" date="2018" name="Food Control">
        <title>Characterization of Lactococcus lactis isolates from herbs, fruits and vegetables for use as biopreservatives against Listeria monocytogenes in cheese.</title>
        <authorList>
            <person name="Ho V."/>
            <person name="Lo R."/>
            <person name="Bansal N."/>
            <person name="Turner M.S."/>
        </authorList>
    </citation>
    <scope>NUCLEOTIDE SEQUENCE</scope>
    <source>
        <strain evidence="4">537</strain>
    </source>
</reference>
<feature type="domain" description="GW" evidence="3">
    <location>
        <begin position="210"/>
        <end position="277"/>
    </location>
</feature>
<accession>A0AAP8E398</accession>
<dbReference type="RefSeq" id="WP_179884583.1">
    <property type="nucleotide sequence ID" value="NZ_CP042408.1"/>
</dbReference>
<name>A0AAP8E398_9LACT</name>
<dbReference type="InterPro" id="IPR038200">
    <property type="entry name" value="GW_dom_sf"/>
</dbReference>